<evidence type="ECO:0000313" key="2">
    <source>
        <dbReference type="Proteomes" id="UP000594014"/>
    </source>
</evidence>
<accession>A0ACD1A750</accession>
<organism evidence="1 2">
    <name type="scientific">Anoxybacterium hadale</name>
    <dbReference type="NCBI Taxonomy" id="3408580"/>
    <lineage>
        <taxon>Bacteria</taxon>
        <taxon>Bacillati</taxon>
        <taxon>Bacillota</taxon>
        <taxon>Clostridia</taxon>
        <taxon>Peptostreptococcales</taxon>
        <taxon>Anaerovoracaceae</taxon>
        <taxon>Anoxybacterium</taxon>
    </lineage>
</organism>
<proteinExistence type="predicted"/>
<sequence length="398" mass="46406">MFEPFFYLLKTYGLKVSLNEWMILMEALDQDLAHSSLTGFYRLCKAVLVKSEADIDKFDMAFIAYFRGIEHPDQLNEVFWKWLSEEIKVKDIDDKSMLDDYLLELEELQKRFEERKKEQKERHDGGNYWIGTGGTSTMGHSGYHERGIRVGGEGRHKTAVQIAGERNFIDFREDHVLSIRSFQMAFRKLRQYAANTDSERSELDIDETVKQTGDHAGLLSLEWKKPRRNTVKLIVLFDSDGSMLPYNRLCSRLFQSVSKSNHFKDLKIYYFHNCIYEHLYTSPACRNGEWIDTEWMLKNLNRDYRLIIVGDAAMAASELMSIGGNAVIGLYNEIPGIAWLNRLKKHYVKSIWYNPVPEGKWQTVYGNQTLQIIREIFPMYGLTLNGLESGIKKLMVLR</sequence>
<name>A0ACD1A750_9FIRM</name>
<evidence type="ECO:0000313" key="1">
    <source>
        <dbReference type="EMBL" id="QOX62258.1"/>
    </source>
</evidence>
<reference evidence="1" key="1">
    <citation type="submission" date="2019-08" db="EMBL/GenBank/DDBJ databases">
        <title>Genome sequence of Clostridiales bacterium MT110.</title>
        <authorList>
            <person name="Cao J."/>
        </authorList>
    </citation>
    <scope>NUCLEOTIDE SEQUENCE</scope>
    <source>
        <strain evidence="1">MT110</strain>
    </source>
</reference>
<dbReference type="Proteomes" id="UP000594014">
    <property type="component" value="Chromosome"/>
</dbReference>
<protein>
    <submittedName>
        <fullName evidence="1">VWA domain-containing protein</fullName>
    </submittedName>
</protein>
<keyword evidence="2" id="KW-1185">Reference proteome</keyword>
<dbReference type="EMBL" id="CP042469">
    <property type="protein sequence ID" value="QOX62258.1"/>
    <property type="molecule type" value="Genomic_DNA"/>
</dbReference>
<gene>
    <name evidence="1" type="ORF">FRZ06_02240</name>
</gene>